<dbReference type="EMBL" id="CP064795">
    <property type="protein sequence ID" value="QPG06939.1"/>
    <property type="molecule type" value="Genomic_DNA"/>
</dbReference>
<sequence>MTEYLCKAVIDGQQIEFETLGAVTLTQAIDQFDTYLSMEHHLVMALSAKCEFTRISI</sequence>
<proteinExistence type="predicted"/>
<dbReference type="KEGG" id="smaa:IT774_07500"/>
<dbReference type="Proteomes" id="UP000595095">
    <property type="component" value="Chromosome"/>
</dbReference>
<protein>
    <submittedName>
        <fullName evidence="1">Uncharacterized protein</fullName>
    </submittedName>
</protein>
<reference evidence="1 2" key="1">
    <citation type="submission" date="2020-11" db="EMBL/GenBank/DDBJ databases">
        <title>Complete genome sequence for Salinimonas sp. strain G2-b.</title>
        <authorList>
            <person name="Park S.-J."/>
        </authorList>
    </citation>
    <scope>NUCLEOTIDE SEQUENCE [LARGE SCALE GENOMIC DNA]</scope>
    <source>
        <strain evidence="1 2">G2-b</strain>
    </source>
</reference>
<gene>
    <name evidence="1" type="ORF">IT774_07500</name>
</gene>
<evidence type="ECO:0000313" key="2">
    <source>
        <dbReference type="Proteomes" id="UP000595095"/>
    </source>
</evidence>
<dbReference type="RefSeq" id="WP_195812011.1">
    <property type="nucleotide sequence ID" value="NZ_CP064795.1"/>
</dbReference>
<organism evidence="1 2">
    <name type="scientific">Salinimonas marina</name>
    <dbReference type="NCBI Taxonomy" id="2785918"/>
    <lineage>
        <taxon>Bacteria</taxon>
        <taxon>Pseudomonadati</taxon>
        <taxon>Pseudomonadota</taxon>
        <taxon>Gammaproteobacteria</taxon>
        <taxon>Alteromonadales</taxon>
        <taxon>Alteromonadaceae</taxon>
        <taxon>Alteromonas/Salinimonas group</taxon>
        <taxon>Salinimonas</taxon>
    </lineage>
</organism>
<dbReference type="AlphaFoldDB" id="A0A7S9DZR9"/>
<accession>A0A7S9DZR9</accession>
<name>A0A7S9DZR9_9ALTE</name>
<keyword evidence="2" id="KW-1185">Reference proteome</keyword>
<evidence type="ECO:0000313" key="1">
    <source>
        <dbReference type="EMBL" id="QPG06939.1"/>
    </source>
</evidence>